<feature type="compositionally biased region" description="Pro residues" evidence="4">
    <location>
        <begin position="357"/>
        <end position="368"/>
    </location>
</feature>
<feature type="compositionally biased region" description="Polar residues" evidence="4">
    <location>
        <begin position="320"/>
        <end position="332"/>
    </location>
</feature>
<feature type="compositionally biased region" description="Basic and acidic residues" evidence="4">
    <location>
        <begin position="389"/>
        <end position="399"/>
    </location>
</feature>
<dbReference type="Proteomes" id="UP000694399">
    <property type="component" value="Chromosome B4"/>
</dbReference>
<evidence type="ECO:0000256" key="2">
    <source>
        <dbReference type="ARBA" id="ARBA00023125"/>
    </source>
</evidence>
<feature type="region of interest" description="Disordered" evidence="4">
    <location>
        <begin position="172"/>
        <end position="200"/>
    </location>
</feature>
<dbReference type="InterPro" id="IPR022102">
    <property type="entry name" value="HJURP_C"/>
</dbReference>
<dbReference type="GO" id="GO:0005634">
    <property type="term" value="C:nucleus"/>
    <property type="evidence" value="ECO:0007669"/>
    <property type="project" value="UniProtKB-SubCell"/>
</dbReference>
<name>A0A8C8WDA9_PANLE</name>
<proteinExistence type="predicted"/>
<keyword evidence="2" id="KW-0238">DNA-binding</keyword>
<feature type="region of interest" description="Disordered" evidence="4">
    <location>
        <begin position="105"/>
        <end position="150"/>
    </location>
</feature>
<accession>A0A8C8WDA9</accession>
<protein>
    <submittedName>
        <fullName evidence="6">Myocyte enhancer factor 2A</fullName>
    </submittedName>
</protein>
<reference evidence="6" key="3">
    <citation type="submission" date="2025-09" db="UniProtKB">
        <authorList>
            <consortium name="Ensembl"/>
        </authorList>
    </citation>
    <scope>IDENTIFICATION</scope>
</reference>
<evidence type="ECO:0000313" key="7">
    <source>
        <dbReference type="Proteomes" id="UP000694399"/>
    </source>
</evidence>
<dbReference type="GeneTree" id="ENSGT00940000156205"/>
<reference evidence="6" key="2">
    <citation type="submission" date="2025-08" db="UniProtKB">
        <authorList>
            <consortium name="Ensembl"/>
        </authorList>
    </citation>
    <scope>IDENTIFICATION</scope>
</reference>
<evidence type="ECO:0000256" key="1">
    <source>
        <dbReference type="ARBA" id="ARBA00004123"/>
    </source>
</evidence>
<comment type="subcellular location">
    <subcellularLocation>
        <location evidence="1">Nucleus</location>
    </subcellularLocation>
</comment>
<evidence type="ECO:0000259" key="5">
    <source>
        <dbReference type="Pfam" id="PF12347"/>
    </source>
</evidence>
<feature type="compositionally biased region" description="Basic and acidic residues" evidence="4">
    <location>
        <begin position="410"/>
        <end position="429"/>
    </location>
</feature>
<dbReference type="Pfam" id="PF12347">
    <property type="entry name" value="HJURP_C"/>
    <property type="match status" value="1"/>
</dbReference>
<dbReference type="GO" id="GO:0003677">
    <property type="term" value="F:DNA binding"/>
    <property type="evidence" value="ECO:0007669"/>
    <property type="project" value="UniProtKB-KW"/>
</dbReference>
<organism evidence="6 7">
    <name type="scientific">Panthera leo</name>
    <name type="common">Lion</name>
    <dbReference type="NCBI Taxonomy" id="9689"/>
    <lineage>
        <taxon>Eukaryota</taxon>
        <taxon>Metazoa</taxon>
        <taxon>Chordata</taxon>
        <taxon>Craniata</taxon>
        <taxon>Vertebrata</taxon>
        <taxon>Euteleostomi</taxon>
        <taxon>Mammalia</taxon>
        <taxon>Eutheria</taxon>
        <taxon>Laurasiatheria</taxon>
        <taxon>Carnivora</taxon>
        <taxon>Feliformia</taxon>
        <taxon>Felidae</taxon>
        <taxon>Pantherinae</taxon>
        <taxon>Panthera</taxon>
    </lineage>
</organism>
<feature type="region of interest" description="Disordered" evidence="4">
    <location>
        <begin position="320"/>
        <end position="429"/>
    </location>
</feature>
<keyword evidence="3" id="KW-0539">Nucleus</keyword>
<feature type="compositionally biased region" description="Polar residues" evidence="4">
    <location>
        <begin position="139"/>
        <end position="150"/>
    </location>
</feature>
<dbReference type="AlphaFoldDB" id="A0A8C8WDA9"/>
<evidence type="ECO:0000256" key="4">
    <source>
        <dbReference type="SAM" id="MobiDB-lite"/>
    </source>
</evidence>
<keyword evidence="7" id="KW-1185">Reference proteome</keyword>
<sequence length="429" mass="45567">MGRKKIQITRIMDERNRQTLRKKGLNGCESPDADDYFEHSPLSEDRFSKLNEDSDFIFKRGPPGLPPQNFSMSVTVPVTSPNALSYTNPGSSLVSPSLAASSTLADSSMLSPPQATLHRNVSPGVPQRPPSTGSAGGMLSTSDLTVPNGAGSSPVGNGFVNSRASPNLIGTTGANSLGKVMPTKSPPPPGGGNLGMNSRKPDLRVVIPPSSKGMMPPLSEEEELELNTQRISSSQATQPLATPVVSVTTPSLPPQGLVYSAMPTAYNTDYSLTSADLSALQGFNSPGMLSLGQVSAWQQHHLGQAALSSLVAGGQLSQGSNLSINTNQNINIKSEPISPPRDRMTPSGFQQQQQQPQPQPQPPQPPQPRQEMGRSPVDSLSSSSSSYDGSDREDPRGDFHSPIVLGRPPNSEDRESPSVKRMRMDAWVT</sequence>
<dbReference type="Ensembl" id="ENSPLOT00000001948.1">
    <property type="protein sequence ID" value="ENSPLOP00000001786.1"/>
    <property type="gene ID" value="ENSPLOG00000001260.1"/>
</dbReference>
<feature type="domain" description="Holliday junction regulator protein family C-terminal" evidence="5">
    <location>
        <begin position="27"/>
        <end position="83"/>
    </location>
</feature>
<evidence type="ECO:0000256" key="3">
    <source>
        <dbReference type="ARBA" id="ARBA00023242"/>
    </source>
</evidence>
<reference evidence="6" key="1">
    <citation type="journal article" date="2019" name="bioRxiv">
        <title>Long live the king: chromosome-level assembly of the lion (Panthera leo) using linked-read, Hi-C, and long read data.</title>
        <authorList>
            <person name="Armstrong E.E."/>
            <person name="Taylor R.W."/>
            <person name="Miller D.E."/>
            <person name="Kaelin C."/>
            <person name="Barsh G."/>
            <person name="Hadly E.A."/>
            <person name="Petrov D."/>
        </authorList>
    </citation>
    <scope>NUCLEOTIDE SEQUENCE [LARGE SCALE GENOMIC DNA]</scope>
</reference>
<feature type="compositionally biased region" description="Low complexity" evidence="4">
    <location>
        <begin position="375"/>
        <end position="388"/>
    </location>
</feature>
<evidence type="ECO:0000313" key="6">
    <source>
        <dbReference type="Ensembl" id="ENSPLOP00000001786.1"/>
    </source>
</evidence>
<gene>
    <name evidence="6" type="primary">MEF2A</name>
</gene>